<dbReference type="InterPro" id="IPR051163">
    <property type="entry name" value="Sodium:Solute_Symporter_SSF"/>
</dbReference>
<dbReference type="Gene3D" id="1.20.1730.10">
    <property type="entry name" value="Sodium/glucose cotransporter"/>
    <property type="match status" value="1"/>
</dbReference>
<keyword evidence="14" id="KW-1185">Reference proteome</keyword>
<comment type="similarity">
    <text evidence="2 11">Belongs to the sodium:solute symporter (SSF) (TC 2.A.21) family.</text>
</comment>
<dbReference type="PANTHER" id="PTHR42985:SF40">
    <property type="entry name" value="LD47995P-RELATED"/>
    <property type="match status" value="1"/>
</dbReference>
<keyword evidence="6 12" id="KW-1133">Transmembrane helix</keyword>
<feature type="transmembrane region" description="Helical" evidence="12">
    <location>
        <begin position="184"/>
        <end position="205"/>
    </location>
</feature>
<accession>K9EWT1</accession>
<evidence type="ECO:0000256" key="3">
    <source>
        <dbReference type="ARBA" id="ARBA00022448"/>
    </source>
</evidence>
<feature type="transmembrane region" description="Helical" evidence="12">
    <location>
        <begin position="276"/>
        <end position="300"/>
    </location>
</feature>
<dbReference type="EMBL" id="AGXA01000017">
    <property type="protein sequence ID" value="EKU93700.1"/>
    <property type="molecule type" value="Genomic_DNA"/>
</dbReference>
<evidence type="ECO:0000256" key="4">
    <source>
        <dbReference type="ARBA" id="ARBA00022475"/>
    </source>
</evidence>
<dbReference type="Proteomes" id="UP000009875">
    <property type="component" value="Unassembled WGS sequence"/>
</dbReference>
<protein>
    <submittedName>
        <fullName evidence="13">Solute:sodium symporter (SSS) family transporter</fullName>
    </submittedName>
</protein>
<keyword evidence="9 12" id="KW-0472">Membrane</keyword>
<evidence type="ECO:0000256" key="8">
    <source>
        <dbReference type="ARBA" id="ARBA00023065"/>
    </source>
</evidence>
<feature type="transmembrane region" description="Helical" evidence="12">
    <location>
        <begin position="377"/>
        <end position="401"/>
    </location>
</feature>
<dbReference type="GO" id="GO:0015293">
    <property type="term" value="F:symporter activity"/>
    <property type="evidence" value="ECO:0007669"/>
    <property type="project" value="TreeGrafter"/>
</dbReference>
<keyword evidence="8" id="KW-0406">Ion transport</keyword>
<evidence type="ECO:0000313" key="14">
    <source>
        <dbReference type="Proteomes" id="UP000009875"/>
    </source>
</evidence>
<dbReference type="PATRIC" id="fig|883081.3.peg.814"/>
<dbReference type="OrthoDB" id="9810181at2"/>
<sequence>MSGQGFTWIDLVILIVYLIFVLFFGNYFAKKEMIGKEFFKSDGTVPWYVTSVSIFATLLSPISFLSLPGNSFGGTWILWFAQLGMIIAIPIAIAFFLPVFAKLDIDTAYDYLERRFDNRGLRVVSAIIFIIYQIGRMSIIIYLPSITLAELTGLNVNILIIAMGAIAIFYSYTGGLKSVLFSDFVQGIIVLVGVTLSLIILINGIDGGVGTIAETLADGKFIAPDEQWFSPTIFEDTVFLVFVGAGMNTLTQYISSQDIVQRFTTTTNTKDLTKMMLTNGVLSLFIATILFLIGTGLFIFYGQAGIASGMDQDLAYGYFIAYQLPIGVTGVLLAAIFAASQSTLSTGLNSVATSVALDIVEVFDTKGKYDYKSKTKIARGVTIVVGLFAIVVSMIMVQSNIVSAYEWFNGFVGLVLGVLGGVFALGIFTKRGNAVGAYIGFLVSAVVMIIIEFVIPEEINISIWANSLVSIIVAFVAGYLGSVIYSAISSKDSKREDYSSILDFNKN</sequence>
<dbReference type="HOGENOM" id="CLU_018808_11_4_9"/>
<feature type="transmembrane region" description="Helical" evidence="12">
    <location>
        <begin position="435"/>
        <end position="455"/>
    </location>
</feature>
<evidence type="ECO:0000256" key="10">
    <source>
        <dbReference type="ARBA" id="ARBA00023201"/>
    </source>
</evidence>
<proteinExistence type="inferred from homology"/>
<dbReference type="NCBIfam" id="TIGR00813">
    <property type="entry name" value="sss"/>
    <property type="match status" value="1"/>
</dbReference>
<keyword evidence="4" id="KW-1003">Cell membrane</keyword>
<keyword evidence="7" id="KW-0915">Sodium</keyword>
<evidence type="ECO:0000256" key="2">
    <source>
        <dbReference type="ARBA" id="ARBA00006434"/>
    </source>
</evidence>
<evidence type="ECO:0000256" key="7">
    <source>
        <dbReference type="ARBA" id="ARBA00023053"/>
    </source>
</evidence>
<feature type="transmembrane region" description="Helical" evidence="12">
    <location>
        <begin position="237"/>
        <end position="255"/>
    </location>
</feature>
<dbReference type="GO" id="GO:0005886">
    <property type="term" value="C:plasma membrane"/>
    <property type="evidence" value="ECO:0007669"/>
    <property type="project" value="UniProtKB-SubCell"/>
</dbReference>
<feature type="transmembrane region" description="Helical" evidence="12">
    <location>
        <begin position="407"/>
        <end position="428"/>
    </location>
</feature>
<dbReference type="CDD" id="cd11495">
    <property type="entry name" value="SLC5sbd_NIS-like_u3"/>
    <property type="match status" value="1"/>
</dbReference>
<keyword evidence="5 12" id="KW-0812">Transmembrane</keyword>
<evidence type="ECO:0000256" key="6">
    <source>
        <dbReference type="ARBA" id="ARBA00022989"/>
    </source>
</evidence>
<dbReference type="Pfam" id="PF00474">
    <property type="entry name" value="SSF"/>
    <property type="match status" value="1"/>
</dbReference>
<organism evidence="13 14">
    <name type="scientific">Alloiococcus otitis ATCC 51267</name>
    <dbReference type="NCBI Taxonomy" id="883081"/>
    <lineage>
        <taxon>Bacteria</taxon>
        <taxon>Bacillati</taxon>
        <taxon>Bacillota</taxon>
        <taxon>Bacilli</taxon>
        <taxon>Lactobacillales</taxon>
        <taxon>Carnobacteriaceae</taxon>
        <taxon>Alloiococcus</taxon>
    </lineage>
</organism>
<feature type="transmembrane region" description="Helical" evidence="12">
    <location>
        <begin position="461"/>
        <end position="485"/>
    </location>
</feature>
<dbReference type="PROSITE" id="PS50283">
    <property type="entry name" value="NA_SOLUT_SYMP_3"/>
    <property type="match status" value="1"/>
</dbReference>
<evidence type="ECO:0000313" key="13">
    <source>
        <dbReference type="EMBL" id="EKU93700.1"/>
    </source>
</evidence>
<feature type="transmembrane region" description="Helical" evidence="12">
    <location>
        <begin position="320"/>
        <end position="339"/>
    </location>
</feature>
<keyword evidence="10" id="KW-0739">Sodium transport</keyword>
<reference evidence="13 14" key="1">
    <citation type="submission" date="2012-09" db="EMBL/GenBank/DDBJ databases">
        <title>The Genome Sequence of Alloiococcus otitis ATCC 51267.</title>
        <authorList>
            <consortium name="The Broad Institute Genome Sequencing Platform"/>
            <person name="Earl A."/>
            <person name="Ward D."/>
            <person name="Feldgarden M."/>
            <person name="Gevers D."/>
            <person name="Huys G."/>
            <person name="Walker B."/>
            <person name="Young S.K."/>
            <person name="Zeng Q."/>
            <person name="Gargeya S."/>
            <person name="Fitzgerald M."/>
            <person name="Haas B."/>
            <person name="Abouelleil A."/>
            <person name="Alvarado L."/>
            <person name="Arachchi H.M."/>
            <person name="Berlin A.M."/>
            <person name="Chapman S.B."/>
            <person name="Goldberg J."/>
            <person name="Griggs A."/>
            <person name="Gujja S."/>
            <person name="Hansen M."/>
            <person name="Howarth C."/>
            <person name="Imamovic A."/>
            <person name="Larimer J."/>
            <person name="McCowen C."/>
            <person name="Montmayeur A."/>
            <person name="Murphy C."/>
            <person name="Neiman D."/>
            <person name="Pearson M."/>
            <person name="Priest M."/>
            <person name="Roberts A."/>
            <person name="Saif S."/>
            <person name="Shea T."/>
            <person name="Sisk P."/>
            <person name="Sykes S."/>
            <person name="Wortman J."/>
            <person name="Nusbaum C."/>
            <person name="Birren B."/>
        </authorList>
    </citation>
    <scope>NUCLEOTIDE SEQUENCE [LARGE SCALE GENOMIC DNA]</scope>
    <source>
        <strain evidence="13 14">ATCC 51267</strain>
    </source>
</reference>
<evidence type="ECO:0000256" key="9">
    <source>
        <dbReference type="ARBA" id="ARBA00023136"/>
    </source>
</evidence>
<feature type="transmembrane region" description="Helical" evidence="12">
    <location>
        <begin position="6"/>
        <end position="24"/>
    </location>
</feature>
<comment type="subcellular location">
    <subcellularLocation>
        <location evidence="1">Cell membrane</location>
        <topology evidence="1">Multi-pass membrane protein</topology>
    </subcellularLocation>
</comment>
<comment type="caution">
    <text evidence="13">The sequence shown here is derived from an EMBL/GenBank/DDBJ whole genome shotgun (WGS) entry which is preliminary data.</text>
</comment>
<evidence type="ECO:0000256" key="5">
    <source>
        <dbReference type="ARBA" id="ARBA00022692"/>
    </source>
</evidence>
<feature type="transmembrane region" description="Helical" evidence="12">
    <location>
        <begin position="76"/>
        <end position="100"/>
    </location>
</feature>
<evidence type="ECO:0000256" key="1">
    <source>
        <dbReference type="ARBA" id="ARBA00004651"/>
    </source>
</evidence>
<feature type="transmembrane region" description="Helical" evidence="12">
    <location>
        <begin position="121"/>
        <end position="142"/>
    </location>
</feature>
<dbReference type="PANTHER" id="PTHR42985">
    <property type="entry name" value="SODIUM-COUPLED MONOCARBOXYLATE TRANSPORTER"/>
    <property type="match status" value="1"/>
</dbReference>
<feature type="transmembrane region" description="Helical" evidence="12">
    <location>
        <begin position="45"/>
        <end position="64"/>
    </location>
</feature>
<keyword evidence="3" id="KW-0813">Transport</keyword>
<dbReference type="RefSeq" id="WP_003777641.1">
    <property type="nucleotide sequence ID" value="NZ_JH992958.1"/>
</dbReference>
<dbReference type="eggNOG" id="COG0591">
    <property type="taxonomic scope" value="Bacteria"/>
</dbReference>
<dbReference type="GO" id="GO:0006814">
    <property type="term" value="P:sodium ion transport"/>
    <property type="evidence" value="ECO:0007669"/>
    <property type="project" value="UniProtKB-KW"/>
</dbReference>
<name>K9EWT1_9LACT</name>
<dbReference type="STRING" id="883081.HMPREF9698_00817"/>
<gene>
    <name evidence="13" type="ORF">HMPREF9698_00817</name>
</gene>
<evidence type="ECO:0000256" key="12">
    <source>
        <dbReference type="SAM" id="Phobius"/>
    </source>
</evidence>
<dbReference type="AlphaFoldDB" id="K9EWT1"/>
<feature type="transmembrane region" description="Helical" evidence="12">
    <location>
        <begin position="154"/>
        <end position="172"/>
    </location>
</feature>
<dbReference type="InterPro" id="IPR001734">
    <property type="entry name" value="Na/solute_symporter"/>
</dbReference>
<dbReference type="InterPro" id="IPR038377">
    <property type="entry name" value="Na/Glc_symporter_sf"/>
</dbReference>
<evidence type="ECO:0000256" key="11">
    <source>
        <dbReference type="RuleBase" id="RU362091"/>
    </source>
</evidence>